<reference evidence="6 7" key="1">
    <citation type="submission" date="2022-09" db="EMBL/GenBank/DDBJ databases">
        <title>Xylan utilization by haloarchaea-nanohaloarchaea associations.</title>
        <authorList>
            <person name="Yakimov M."/>
        </authorList>
    </citation>
    <scope>NUCLEOTIDE SEQUENCE [LARGE SCALE GENOMIC DNA]</scope>
    <source>
        <strain evidence="6 7">SVXNc</strain>
    </source>
</reference>
<dbReference type="EMBL" id="CP104395">
    <property type="protein sequence ID" value="WEL19838.1"/>
    <property type="molecule type" value="Genomic_DNA"/>
</dbReference>
<dbReference type="Gene3D" id="2.60.120.200">
    <property type="match status" value="1"/>
</dbReference>
<evidence type="ECO:0000256" key="3">
    <source>
        <dbReference type="SAM" id="MobiDB-lite"/>
    </source>
</evidence>
<evidence type="ECO:0000256" key="2">
    <source>
        <dbReference type="ARBA" id="ARBA00023157"/>
    </source>
</evidence>
<evidence type="ECO:0000313" key="7">
    <source>
        <dbReference type="Proteomes" id="UP001218034"/>
    </source>
</evidence>
<proteinExistence type="predicted"/>
<evidence type="ECO:0000313" key="6">
    <source>
        <dbReference type="EMBL" id="WEL19838.1"/>
    </source>
</evidence>
<evidence type="ECO:0000256" key="4">
    <source>
        <dbReference type="SAM" id="Phobius"/>
    </source>
</evidence>
<evidence type="ECO:0000259" key="5">
    <source>
        <dbReference type="SMART" id="SM00560"/>
    </source>
</evidence>
<feature type="domain" description="LamG-like jellyroll fold" evidence="5">
    <location>
        <begin position="229"/>
        <end position="359"/>
    </location>
</feature>
<keyword evidence="1" id="KW-0732">Signal</keyword>
<dbReference type="Proteomes" id="UP001218034">
    <property type="component" value="Chromosome"/>
</dbReference>
<sequence length="503" mass="55953">MKGQINLEFLFAAMLYISAVGGILIAGTETLPDISNGAQRSNLYSEAYTTSSKLLSKPGYSTYGSTTDWDQNDSTISSTTSIGLSTSAENHMVVEPGKLEKLEDFSPNADDLNYSEFKEISGVRNQYRFNFTWLPVPELDGSFKRYESGTIPVDEDDSLVGYWTFDEEAPDSNPDPEAIAEDRSGNGNTGTAYGNFGYREPGIRGTSAYYFDSAEYVNITSSYDSPNATVSMWIKPESLSGEQQFLNLAGGFRNLSMELEDGAVSLNAADFIGTEDIYSANLKREWTHISAVIDRDGSYSLYVNGELRGAGIDRRNLSTIDVSEVIVGAGDKDRSETDEEGFRGGIDDLRIYNRSLSRQEISEITEGKDPYRKEDYMKIIPPTTPSYSSSGNTVRYGRERIGESYPHFLAISHNGIYDEVYVSRTWDFSGSSVITEGDQFSLQDEEFYLKSIQNTGSTRGNALVLRQHLRSFGPEPSTDKSVITLERFAVYLEEPLKMEVLSW</sequence>
<feature type="transmembrane region" description="Helical" evidence="4">
    <location>
        <begin position="7"/>
        <end position="26"/>
    </location>
</feature>
<keyword evidence="4" id="KW-0812">Transmembrane</keyword>
<name>A0ABY8CIX9_9ARCH</name>
<gene>
    <name evidence="6" type="ORF">SVXNc_0831</name>
</gene>
<dbReference type="SUPFAM" id="SSF49899">
    <property type="entry name" value="Concanavalin A-like lectins/glucanases"/>
    <property type="match status" value="1"/>
</dbReference>
<keyword evidence="4" id="KW-1133">Transmembrane helix</keyword>
<feature type="region of interest" description="Disordered" evidence="3">
    <location>
        <begin position="165"/>
        <end position="187"/>
    </location>
</feature>
<dbReference type="GeneID" id="90590268"/>
<protein>
    <submittedName>
        <fullName evidence="6">LamG domain-containing protein</fullName>
    </submittedName>
</protein>
<dbReference type="Pfam" id="PF13385">
    <property type="entry name" value="Laminin_G_3"/>
    <property type="match status" value="1"/>
</dbReference>
<keyword evidence="2" id="KW-1015">Disulfide bond</keyword>
<accession>A0ABY8CIX9</accession>
<dbReference type="InterPro" id="IPR006558">
    <property type="entry name" value="LamG-like"/>
</dbReference>
<keyword evidence="7" id="KW-1185">Reference proteome</keyword>
<organism evidence="6 7">
    <name type="scientific">Candidatus Nanohalococcus occultus</name>
    <dbReference type="NCBI Taxonomy" id="2978047"/>
    <lineage>
        <taxon>Archaea</taxon>
        <taxon>Candidatus Nanohalarchaeota</taxon>
        <taxon>Candidatus Nanohalarchaeota incertae sedis</taxon>
        <taxon>Candidatus Nanohalococcus</taxon>
    </lineage>
</organism>
<evidence type="ECO:0000256" key="1">
    <source>
        <dbReference type="ARBA" id="ARBA00022729"/>
    </source>
</evidence>
<dbReference type="SMART" id="SM00560">
    <property type="entry name" value="LamGL"/>
    <property type="match status" value="1"/>
</dbReference>
<dbReference type="RefSeq" id="WP_347721670.1">
    <property type="nucleotide sequence ID" value="NZ_CP104395.1"/>
</dbReference>
<dbReference type="InterPro" id="IPR013320">
    <property type="entry name" value="ConA-like_dom_sf"/>
</dbReference>
<keyword evidence="4" id="KW-0472">Membrane</keyword>